<name>A0AAP2RC02_9EURY</name>
<evidence type="ECO:0000313" key="10">
    <source>
        <dbReference type="Proteomes" id="UP001320159"/>
    </source>
</evidence>
<proteinExistence type="inferred from homology"/>
<dbReference type="GO" id="GO:0003700">
    <property type="term" value="F:DNA-binding transcription factor activity"/>
    <property type="evidence" value="ECO:0007669"/>
    <property type="project" value="UniProtKB-UniRule"/>
</dbReference>
<dbReference type="InterPro" id="IPR012295">
    <property type="entry name" value="TBP_dom_sf"/>
</dbReference>
<evidence type="ECO:0000256" key="7">
    <source>
        <dbReference type="HAMAP-Rule" id="MF_00408"/>
    </source>
</evidence>
<dbReference type="FunFam" id="3.30.310.10:FF:000007">
    <property type="entry name" value="TATA-box-binding protein"/>
    <property type="match status" value="1"/>
</dbReference>
<dbReference type="NCBIfam" id="NF001595">
    <property type="entry name" value="PRK00394.1-5"/>
    <property type="match status" value="1"/>
</dbReference>
<evidence type="ECO:0000313" key="9">
    <source>
        <dbReference type="EMBL" id="MCD1294563.1"/>
    </source>
</evidence>
<dbReference type="AlphaFoldDB" id="A0AAP2RC02"/>
<dbReference type="FunFam" id="3.30.310.10:FF:000010">
    <property type="entry name" value="TATA-box-binding protein"/>
    <property type="match status" value="1"/>
</dbReference>
<evidence type="ECO:0000256" key="8">
    <source>
        <dbReference type="RuleBase" id="RU000523"/>
    </source>
</evidence>
<evidence type="ECO:0000256" key="4">
    <source>
        <dbReference type="ARBA" id="ARBA00023125"/>
    </source>
</evidence>
<dbReference type="PROSITE" id="PS00351">
    <property type="entry name" value="TFIID"/>
    <property type="match status" value="1"/>
</dbReference>
<dbReference type="InterPro" id="IPR030491">
    <property type="entry name" value="TBP_CS"/>
</dbReference>
<comment type="caution">
    <text evidence="9">The sequence shown here is derived from an EMBL/GenBank/DDBJ whole genome shotgun (WGS) entry which is preliminary data.</text>
</comment>
<keyword evidence="4 7" id="KW-0238">DNA-binding</keyword>
<dbReference type="EMBL" id="PGCK01000004">
    <property type="protein sequence ID" value="MCD1294563.1"/>
    <property type="molecule type" value="Genomic_DNA"/>
</dbReference>
<comment type="caution">
    <text evidence="7">Lacks conserved residue(s) required for the propagation of feature annotation.</text>
</comment>
<feature type="repeat" description="1" evidence="7">
    <location>
        <begin position="13"/>
        <end position="89"/>
    </location>
</feature>
<dbReference type="InterPro" id="IPR000814">
    <property type="entry name" value="TBP"/>
</dbReference>
<evidence type="ECO:0000256" key="2">
    <source>
        <dbReference type="ARBA" id="ARBA00022737"/>
    </source>
</evidence>
<accession>A0AAP2RC02</accession>
<organism evidence="9 10">
    <name type="scientific">Methanooceanicella nereidis</name>
    <dbReference type="NCBI Taxonomy" id="2052831"/>
    <lineage>
        <taxon>Archaea</taxon>
        <taxon>Methanobacteriati</taxon>
        <taxon>Methanobacteriota</taxon>
        <taxon>Stenosarchaea group</taxon>
        <taxon>Methanomicrobia</taxon>
        <taxon>Methanocellales</taxon>
        <taxon>Methanocellaceae</taxon>
        <taxon>Methanooceanicella</taxon>
    </lineage>
</organism>
<keyword evidence="3 7" id="KW-0805">Transcription regulation</keyword>
<keyword evidence="10" id="KW-1185">Reference proteome</keyword>
<evidence type="ECO:0000256" key="1">
    <source>
        <dbReference type="ARBA" id="ARBA00005560"/>
    </source>
</evidence>
<comment type="function">
    <text evidence="6 7 8">General factor that plays a role in the activation of archaeal genes transcribed by RNA polymerase. Binds specifically to the TATA box promoter element which lies close to the position of transcription initiation.</text>
</comment>
<dbReference type="InterPro" id="IPR033711">
    <property type="entry name" value="TBP_archaea"/>
</dbReference>
<dbReference type="Gene3D" id="3.30.310.10">
    <property type="entry name" value="TATA-Binding Protein"/>
    <property type="match status" value="2"/>
</dbReference>
<dbReference type="RefSeq" id="WP_230741396.1">
    <property type="nucleotide sequence ID" value="NZ_PGCK01000004.1"/>
</dbReference>
<dbReference type="SUPFAM" id="SSF55945">
    <property type="entry name" value="TATA-box binding protein-like"/>
    <property type="match status" value="2"/>
</dbReference>
<evidence type="ECO:0000256" key="3">
    <source>
        <dbReference type="ARBA" id="ARBA00023015"/>
    </source>
</evidence>
<dbReference type="NCBIfam" id="NF001597">
    <property type="entry name" value="PRK00394.2-2"/>
    <property type="match status" value="1"/>
</dbReference>
<sequence>MSKAEEAKKTITIENVVASTAIGQEIDLKSVTLALEGADYDPEQFPGLVYRTKDPKTAALIFRSGKIVCTGAKSIEDVDRGLKKVFKKMDSVGIKVDPNPEITVQNIVASADLGSVLNLNAIAIGLGLENIEYEPEQFPGLVYRLDVPKVVVLLFGSGKLVVTGGKKPKDAEEAVDRIVRELEGLALI</sequence>
<dbReference type="Proteomes" id="UP001320159">
    <property type="component" value="Unassembled WGS sequence"/>
</dbReference>
<dbReference type="GO" id="GO:0003677">
    <property type="term" value="F:DNA binding"/>
    <property type="evidence" value="ECO:0007669"/>
    <property type="project" value="UniProtKB-KW"/>
</dbReference>
<protein>
    <recommendedName>
        <fullName evidence="7">TATA-box-binding protein</fullName>
    </recommendedName>
    <alternativeName>
        <fullName evidence="7">Box A-binding protein</fullName>
        <shortName evidence="7">BAP</shortName>
    </alternativeName>
    <alternativeName>
        <fullName evidence="7">TATA sequence-binding protein</fullName>
        <shortName evidence="7">TBP</shortName>
    </alternativeName>
    <alternativeName>
        <fullName evidence="7">TATA-box factor</fullName>
    </alternativeName>
</protein>
<keyword evidence="2 7" id="KW-0677">Repeat</keyword>
<dbReference type="PANTHER" id="PTHR10126">
    <property type="entry name" value="TATA-BOX BINDING PROTEIN"/>
    <property type="match status" value="1"/>
</dbReference>
<gene>
    <name evidence="7" type="primary">tbp</name>
    <name evidence="9" type="ORF">CUJ83_06050</name>
</gene>
<dbReference type="Pfam" id="PF00352">
    <property type="entry name" value="TBP"/>
    <property type="match status" value="2"/>
</dbReference>
<evidence type="ECO:0000256" key="6">
    <source>
        <dbReference type="ARBA" id="ARBA00025680"/>
    </source>
</evidence>
<dbReference type="PRINTS" id="PR00686">
    <property type="entry name" value="TIFACTORIID"/>
</dbReference>
<dbReference type="GO" id="GO:0006352">
    <property type="term" value="P:DNA-templated transcription initiation"/>
    <property type="evidence" value="ECO:0007669"/>
    <property type="project" value="InterPro"/>
</dbReference>
<evidence type="ECO:0000256" key="5">
    <source>
        <dbReference type="ARBA" id="ARBA00023163"/>
    </source>
</evidence>
<dbReference type="HAMAP" id="MF_00408">
    <property type="entry name" value="TATA_bind_prot_arch"/>
    <property type="match status" value="1"/>
</dbReference>
<comment type="similarity">
    <text evidence="1 7 8">Belongs to the TBP family.</text>
</comment>
<keyword evidence="5 7" id="KW-0804">Transcription</keyword>
<reference evidence="9 10" key="1">
    <citation type="submission" date="2017-11" db="EMBL/GenBank/DDBJ databases">
        <title>Isolation and Characterization of Family Methanocellaceae Species from Potential Methane Hydrate Area Offshore Southwestern Taiwan.</title>
        <authorList>
            <person name="Zhang W.-L."/>
            <person name="Chen W.-C."/>
            <person name="Lai M.-C."/>
            <person name="Chen S.-C."/>
        </authorList>
    </citation>
    <scope>NUCLEOTIDE SEQUENCE [LARGE SCALE GENOMIC DNA]</scope>
    <source>
        <strain evidence="9 10">CWC-04</strain>
    </source>
</reference>
<dbReference type="CDD" id="cd04518">
    <property type="entry name" value="TBP_archaea"/>
    <property type="match status" value="1"/>
</dbReference>